<comment type="caution">
    <text evidence="2">The sequence shown here is derived from an EMBL/GenBank/DDBJ whole genome shotgun (WGS) entry which is preliminary data.</text>
</comment>
<accession>A0ABS6E557</accession>
<dbReference type="RefSeq" id="WP_216517423.1">
    <property type="nucleotide sequence ID" value="NZ_JAHLPM010000003.1"/>
</dbReference>
<keyword evidence="3" id="KW-1185">Reference proteome</keyword>
<feature type="domain" description="DUF1540" evidence="1">
    <location>
        <begin position="12"/>
        <end position="51"/>
    </location>
</feature>
<evidence type="ECO:0000259" key="1">
    <source>
        <dbReference type="Pfam" id="PF07561"/>
    </source>
</evidence>
<reference evidence="2 3" key="1">
    <citation type="submission" date="2021-06" db="EMBL/GenBank/DDBJ databases">
        <authorList>
            <person name="Sun Q."/>
            <person name="Li D."/>
        </authorList>
    </citation>
    <scope>NUCLEOTIDE SEQUENCE [LARGE SCALE GENOMIC DNA]</scope>
    <source>
        <strain evidence="2 3">MSJ-40</strain>
    </source>
</reference>
<name>A0ABS6E557_9FIRM</name>
<dbReference type="Proteomes" id="UP000749471">
    <property type="component" value="Unassembled WGS sequence"/>
</dbReference>
<evidence type="ECO:0000313" key="3">
    <source>
        <dbReference type="Proteomes" id="UP000749471"/>
    </source>
</evidence>
<dbReference type="EMBL" id="JAHLPM010000003">
    <property type="protein sequence ID" value="MBU5437379.1"/>
    <property type="molecule type" value="Genomic_DNA"/>
</dbReference>
<protein>
    <submittedName>
        <fullName evidence="2">DUF1540 domain-containing protein</fullName>
    </submittedName>
</protein>
<evidence type="ECO:0000313" key="2">
    <source>
        <dbReference type="EMBL" id="MBU5437379.1"/>
    </source>
</evidence>
<dbReference type="Pfam" id="PF07561">
    <property type="entry name" value="DUF1540"/>
    <property type="match status" value="1"/>
</dbReference>
<organism evidence="2 3">
    <name type="scientific">Tissierella simiarum</name>
    <dbReference type="NCBI Taxonomy" id="2841534"/>
    <lineage>
        <taxon>Bacteria</taxon>
        <taxon>Bacillati</taxon>
        <taxon>Bacillota</taxon>
        <taxon>Tissierellia</taxon>
        <taxon>Tissierellales</taxon>
        <taxon>Tissierellaceae</taxon>
        <taxon>Tissierella</taxon>
    </lineage>
</organism>
<gene>
    <name evidence="2" type="ORF">KQI42_05120</name>
</gene>
<sequence length="56" mass="6234">MHNKDEKPIEGVKCVVNTCHYHVPGDRCTAGTIEIQPRDASSTEETDCNTFRPNMG</sequence>
<dbReference type="InterPro" id="IPR011437">
    <property type="entry name" value="DUF1540"/>
</dbReference>
<proteinExistence type="predicted"/>